<gene>
    <name evidence="2" type="ORF">AVJ23_10035</name>
</gene>
<dbReference type="InterPro" id="IPR050312">
    <property type="entry name" value="IolE/XylAMocC-like"/>
</dbReference>
<dbReference type="InterPro" id="IPR036237">
    <property type="entry name" value="Xyl_isomerase-like_sf"/>
</dbReference>
<evidence type="ECO:0000313" key="2">
    <source>
        <dbReference type="EMBL" id="KUF10771.1"/>
    </source>
</evidence>
<dbReference type="InterPro" id="IPR013022">
    <property type="entry name" value="Xyl_isomerase-like_TIM-brl"/>
</dbReference>
<dbReference type="STRING" id="1685382.AVJ23_10035"/>
<dbReference type="AlphaFoldDB" id="A0A0W7WJG2"/>
<organism evidence="2 3">
    <name type="scientific">Pseudoponticoccus marisrubri</name>
    <dbReference type="NCBI Taxonomy" id="1685382"/>
    <lineage>
        <taxon>Bacteria</taxon>
        <taxon>Pseudomonadati</taxon>
        <taxon>Pseudomonadota</taxon>
        <taxon>Alphaproteobacteria</taxon>
        <taxon>Rhodobacterales</taxon>
        <taxon>Roseobacteraceae</taxon>
        <taxon>Pseudoponticoccus</taxon>
    </lineage>
</organism>
<dbReference type="Gene3D" id="3.20.20.150">
    <property type="entry name" value="Divalent-metal-dependent TIM barrel enzymes"/>
    <property type="match status" value="1"/>
</dbReference>
<comment type="caution">
    <text evidence="2">The sequence shown here is derived from an EMBL/GenBank/DDBJ whole genome shotgun (WGS) entry which is preliminary data.</text>
</comment>
<name>A0A0W7WJG2_9RHOB</name>
<dbReference type="EMBL" id="LPXO01000005">
    <property type="protein sequence ID" value="KUF10771.1"/>
    <property type="molecule type" value="Genomic_DNA"/>
</dbReference>
<accession>A0A0W7WJG2</accession>
<feature type="domain" description="Xylose isomerase-like TIM barrel" evidence="1">
    <location>
        <begin position="26"/>
        <end position="197"/>
    </location>
</feature>
<dbReference type="PANTHER" id="PTHR12110:SF21">
    <property type="entry name" value="XYLOSE ISOMERASE-LIKE TIM BARREL DOMAIN-CONTAINING PROTEIN"/>
    <property type="match status" value="1"/>
</dbReference>
<dbReference type="Pfam" id="PF01261">
    <property type="entry name" value="AP_endonuc_2"/>
    <property type="match status" value="1"/>
</dbReference>
<dbReference type="PANTHER" id="PTHR12110">
    <property type="entry name" value="HYDROXYPYRUVATE ISOMERASE"/>
    <property type="match status" value="1"/>
</dbReference>
<protein>
    <recommendedName>
        <fullName evidence="1">Xylose isomerase-like TIM barrel domain-containing protein</fullName>
    </recommendedName>
</protein>
<sequence length="281" mass="31336">MDQYRTTWGLVGPDTVWPTIGSFIGDAASEGYAGVEFPLAHLAFEDPDEARAIAQVRDGLAENGLNVIPLIATRPADYGSAADHLSEFRRQAGVAAQLGASKAVVHAGADSFDHETAVGYLRDAGRVAEDHGILACMETHRARLLNDPWRTARLLDAVPDMLLTYDVSHWHVIVDREPLDLMDLFEEAARRSCHVHARIGHEKGPQVPHPADPIWEGHVAHYRRWWTIARDAMMARGAGFTVTSEFGPPPYLQTRPFSGERDADLVEVNRWMRDRLEEWFG</sequence>
<keyword evidence="3" id="KW-1185">Reference proteome</keyword>
<proteinExistence type="predicted"/>
<reference evidence="2 3" key="1">
    <citation type="submission" date="2015-12" db="EMBL/GenBank/DDBJ databases">
        <authorList>
            <person name="Shamseldin A."/>
            <person name="Moawad H."/>
            <person name="Abd El-Rahim W.M."/>
            <person name="Sadowsky M.J."/>
        </authorList>
    </citation>
    <scope>NUCLEOTIDE SEQUENCE [LARGE SCALE GENOMIC DNA]</scope>
    <source>
        <strain evidence="2 3">SJ5A-1</strain>
    </source>
</reference>
<evidence type="ECO:0000259" key="1">
    <source>
        <dbReference type="Pfam" id="PF01261"/>
    </source>
</evidence>
<dbReference type="Proteomes" id="UP000054396">
    <property type="component" value="Unassembled WGS sequence"/>
</dbReference>
<dbReference type="OrthoDB" id="2555274at2"/>
<dbReference type="SUPFAM" id="SSF51658">
    <property type="entry name" value="Xylose isomerase-like"/>
    <property type="match status" value="1"/>
</dbReference>
<dbReference type="RefSeq" id="WP_058862056.1">
    <property type="nucleotide sequence ID" value="NZ_LPXO01000005.1"/>
</dbReference>
<evidence type="ECO:0000313" key="3">
    <source>
        <dbReference type="Proteomes" id="UP000054396"/>
    </source>
</evidence>